<gene>
    <name evidence="2" type="ORF">AW736_20225</name>
</gene>
<dbReference type="Gene3D" id="3.90.550.10">
    <property type="entry name" value="Spore Coat Polysaccharide Biosynthesis Protein SpsA, Chain A"/>
    <property type="match status" value="1"/>
</dbReference>
<sequence>MRISIIIPSHNAGRWVSHAIESALAQTWPETEVIVVDDASSDDSVAKIRTFGDRVRFLQGVWHNGNAARNAGLAAATGEWVQFLDADDYLESQKITWQFSETDDLASADVLYSPVLVETWCNGRPANREPTCIDTGTDIFTQWFTWQLPQTGSALWRREALLRIGGWKDGQPCCQEHELYLRALQTALRFRFCPTPGAVYRIWSEETVCRKDPLLVIREKTKLIDAALAWLTVHDRLSPAHRDAAGQACFGMARTWAKSDLSKAASYAGERRRLRRFLPRGPAAPPCYRLALALCGFRFAECIARWTR</sequence>
<dbReference type="SUPFAM" id="SSF53448">
    <property type="entry name" value="Nucleotide-diphospho-sugar transferases"/>
    <property type="match status" value="1"/>
</dbReference>
<organism evidence="2 3">
    <name type="scientific">Termitidicoccus mucosus</name>
    <dbReference type="NCBI Taxonomy" id="1184151"/>
    <lineage>
        <taxon>Bacteria</taxon>
        <taxon>Pseudomonadati</taxon>
        <taxon>Verrucomicrobiota</taxon>
        <taxon>Opitutia</taxon>
        <taxon>Opitutales</taxon>
        <taxon>Opitutaceae</taxon>
        <taxon>Termitidicoccus</taxon>
    </lineage>
</organism>
<dbReference type="AlphaFoldDB" id="A0A178IFR5"/>
<dbReference type="Proteomes" id="UP000078486">
    <property type="component" value="Unassembled WGS sequence"/>
</dbReference>
<dbReference type="PANTHER" id="PTHR43685:SF2">
    <property type="entry name" value="GLYCOSYLTRANSFERASE 2-LIKE DOMAIN-CONTAINING PROTEIN"/>
    <property type="match status" value="1"/>
</dbReference>
<dbReference type="Pfam" id="PF00535">
    <property type="entry name" value="Glycos_transf_2"/>
    <property type="match status" value="1"/>
</dbReference>
<comment type="caution">
    <text evidence="2">The sequence shown here is derived from an EMBL/GenBank/DDBJ whole genome shotgun (WGS) entry which is preliminary data.</text>
</comment>
<evidence type="ECO:0000259" key="1">
    <source>
        <dbReference type="Pfam" id="PF00535"/>
    </source>
</evidence>
<accession>A0A178IFR5</accession>
<reference evidence="2 3" key="1">
    <citation type="submission" date="2016-01" db="EMBL/GenBank/DDBJ databases">
        <title>High potential of lignocellulose degradation of a new Verrucomicrobia species.</title>
        <authorList>
            <person name="Wang Y."/>
            <person name="Shi Y."/>
            <person name="Qiu Z."/>
            <person name="Liu S."/>
            <person name="Yang H."/>
        </authorList>
    </citation>
    <scope>NUCLEOTIDE SEQUENCE [LARGE SCALE GENOMIC DNA]</scope>
    <source>
        <strain evidence="2 3">TSB47</strain>
    </source>
</reference>
<name>A0A178IFR5_9BACT</name>
<dbReference type="PANTHER" id="PTHR43685">
    <property type="entry name" value="GLYCOSYLTRANSFERASE"/>
    <property type="match status" value="1"/>
</dbReference>
<evidence type="ECO:0000313" key="3">
    <source>
        <dbReference type="Proteomes" id="UP000078486"/>
    </source>
</evidence>
<evidence type="ECO:0000313" key="2">
    <source>
        <dbReference type="EMBL" id="OAM87866.1"/>
    </source>
</evidence>
<dbReference type="InterPro" id="IPR029044">
    <property type="entry name" value="Nucleotide-diphossugar_trans"/>
</dbReference>
<proteinExistence type="predicted"/>
<dbReference type="RefSeq" id="WP_068772124.1">
    <property type="nucleotide sequence ID" value="NZ_CP109796.1"/>
</dbReference>
<feature type="domain" description="Glycosyltransferase 2-like" evidence="1">
    <location>
        <begin position="4"/>
        <end position="104"/>
    </location>
</feature>
<protein>
    <recommendedName>
        <fullName evidence="1">Glycosyltransferase 2-like domain-containing protein</fullName>
    </recommendedName>
</protein>
<dbReference type="InterPro" id="IPR001173">
    <property type="entry name" value="Glyco_trans_2-like"/>
</dbReference>
<dbReference type="OrthoDB" id="174925at2"/>
<dbReference type="InterPro" id="IPR050834">
    <property type="entry name" value="Glycosyltransf_2"/>
</dbReference>
<dbReference type="STRING" id="1184151.AW736_20225"/>
<dbReference type="EMBL" id="LRRQ01000155">
    <property type="protein sequence ID" value="OAM87866.1"/>
    <property type="molecule type" value="Genomic_DNA"/>
</dbReference>
<keyword evidence="3" id="KW-1185">Reference proteome</keyword>